<dbReference type="InterPro" id="IPR036390">
    <property type="entry name" value="WH_DNA-bd_sf"/>
</dbReference>
<keyword evidence="4" id="KW-0963">Cytoplasm</keyword>
<dbReference type="NCBIfam" id="NF003210">
    <property type="entry name" value="PRK04172.1"/>
    <property type="match status" value="1"/>
</dbReference>
<dbReference type="InterPro" id="IPR002319">
    <property type="entry name" value="Phenylalanyl-tRNA_Synthase"/>
</dbReference>
<organism evidence="13">
    <name type="scientific">uncultured crenarchaeote 29d5</name>
    <dbReference type="NCBI Taxonomy" id="684057"/>
    <lineage>
        <taxon>Archaea</taxon>
        <taxon>Thermoproteota</taxon>
        <taxon>environmental samples</taxon>
    </lineage>
</organism>
<proteinExistence type="inferred from homology"/>
<evidence type="ECO:0000256" key="1">
    <source>
        <dbReference type="ARBA" id="ARBA00004496"/>
    </source>
</evidence>
<dbReference type="InterPro" id="IPR006195">
    <property type="entry name" value="aa-tRNA-synth_II"/>
</dbReference>
<evidence type="ECO:0000256" key="9">
    <source>
        <dbReference type="ARBA" id="ARBA00022842"/>
    </source>
</evidence>
<dbReference type="SUPFAM" id="SSF55681">
    <property type="entry name" value="Class II aaRS and biotin synthetases"/>
    <property type="match status" value="1"/>
</dbReference>
<evidence type="ECO:0000313" key="13">
    <source>
        <dbReference type="EMBL" id="ACY24455.1"/>
    </source>
</evidence>
<dbReference type="InterPro" id="IPR004529">
    <property type="entry name" value="Phe-tRNA-synth_IIc_asu"/>
</dbReference>
<evidence type="ECO:0000256" key="7">
    <source>
        <dbReference type="ARBA" id="ARBA00022741"/>
    </source>
</evidence>
<dbReference type="SUPFAM" id="SSF46785">
    <property type="entry name" value="Winged helix' DNA-binding domain"/>
    <property type="match status" value="1"/>
</dbReference>
<evidence type="ECO:0000256" key="10">
    <source>
        <dbReference type="ARBA" id="ARBA00022917"/>
    </source>
</evidence>
<evidence type="ECO:0000256" key="2">
    <source>
        <dbReference type="ARBA" id="ARBA00006703"/>
    </source>
</evidence>
<dbReference type="EMBL" id="GU059106">
    <property type="protein sequence ID" value="ACY24455.1"/>
    <property type="molecule type" value="Genomic_DNA"/>
</dbReference>
<comment type="similarity">
    <text evidence="2">Belongs to the class-II aminoacyl-tRNA synthetase family. Phe-tRNA synthetase alpha subunit type 2 subfamily.</text>
</comment>
<accession>D4N6W9</accession>
<name>D4N6W9_9CREN</name>
<comment type="subcellular location">
    <subcellularLocation>
        <location evidence="1">Cytoplasm</location>
    </subcellularLocation>
</comment>
<sequence>MTELNLHKIEKKILLSLVKHDKIDIETLASNTNLSLDNVRRGIEWLKYKGLVSVFINKDSIVQLVSEKSHDGSSKDKTVDSVSLTLPERRIVDSIKNNGQNAIRISDLAKISRLSNIEFSVGIQNALRNGWLTKDADTMNLTEHSEKLSREEILLEKISKLKKMKLSDLTDQELRGFNLLKKRPGYLKETIEKSFEISLTNEGKKLVPSIKNDEQEGISAITAEILNSGKWKNEKFTEIDVSSPVRSYAMGRTHPLTDIINEIREIFVSMGFTEIEGPTIQSCFWNFDVLFTPQDHPARDMQDTFYISNLIDEDIDPNISKQVSNFHAMEWNYDWDIEKSKQTVLRTHTTPVTVKYLSESKMSEGRIFSIGRVFRNEKMSYKHLMEFHQIEGIVIGETVNLRDLMGLQKQFYSKLGLDKVKFWPTYFPYTEPSLQSMVYIDKLGKWVELFGMGMFRPEVTQSVGITNNVLAWGGGLERIAMIRYGLDDVRELYDNKLSWLRMQSICQL</sequence>
<evidence type="ECO:0000256" key="3">
    <source>
        <dbReference type="ARBA" id="ARBA00012814"/>
    </source>
</evidence>
<dbReference type="GO" id="GO:0006432">
    <property type="term" value="P:phenylalanyl-tRNA aminoacylation"/>
    <property type="evidence" value="ECO:0007669"/>
    <property type="project" value="InterPro"/>
</dbReference>
<dbReference type="CDD" id="cd00496">
    <property type="entry name" value="PheRS_alpha_core"/>
    <property type="match status" value="1"/>
</dbReference>
<protein>
    <recommendedName>
        <fullName evidence="3">phenylalanine--tRNA ligase</fullName>
        <ecNumber evidence="3">6.1.1.20</ecNumber>
    </recommendedName>
</protein>
<keyword evidence="10" id="KW-0648">Protein biosynthesis</keyword>
<keyword evidence="9" id="KW-0460">Magnesium</keyword>
<dbReference type="GO" id="GO:0005737">
    <property type="term" value="C:cytoplasm"/>
    <property type="evidence" value="ECO:0007669"/>
    <property type="project" value="UniProtKB-SubCell"/>
</dbReference>
<dbReference type="InterPro" id="IPR045864">
    <property type="entry name" value="aa-tRNA-synth_II/BPL/LPL"/>
</dbReference>
<evidence type="ECO:0000256" key="11">
    <source>
        <dbReference type="ARBA" id="ARBA00023146"/>
    </source>
</evidence>
<keyword evidence="5" id="KW-0436">Ligase</keyword>
<dbReference type="Gene3D" id="3.30.930.10">
    <property type="entry name" value="Bira Bifunctional Protein, Domain 2"/>
    <property type="match status" value="1"/>
</dbReference>
<dbReference type="PROSITE" id="PS50862">
    <property type="entry name" value="AA_TRNA_LIGASE_II"/>
    <property type="match status" value="1"/>
</dbReference>
<dbReference type="PANTHER" id="PTHR11538:SF40">
    <property type="entry name" value="PHENYLALANINE--TRNA LIGASE ALPHA SUBUNIT"/>
    <property type="match status" value="1"/>
</dbReference>
<gene>
    <name evidence="13" type="ORF">29d5orf07</name>
</gene>
<dbReference type="FunFam" id="3.30.930.10:FF:000095">
    <property type="entry name" value="Phenylalanine--tRNA ligase alpha subunit"/>
    <property type="match status" value="1"/>
</dbReference>
<keyword evidence="7" id="KW-0547">Nucleotide-binding</keyword>
<dbReference type="EC" id="6.1.1.20" evidence="3"/>
<dbReference type="GO" id="GO:0005524">
    <property type="term" value="F:ATP binding"/>
    <property type="evidence" value="ECO:0007669"/>
    <property type="project" value="UniProtKB-KW"/>
</dbReference>
<dbReference type="NCBIfam" id="TIGR00468">
    <property type="entry name" value="pheS"/>
    <property type="match status" value="1"/>
</dbReference>
<feature type="domain" description="Aminoacyl-transfer RNA synthetases class-II family profile" evidence="12">
    <location>
        <begin position="257"/>
        <end position="482"/>
    </location>
</feature>
<reference evidence="13" key="1">
    <citation type="journal article" date="2010" name="Environ. Microbiol.">
        <title>Homologues of nitrite reductases in ammonia-oxidizing archaea: diversity and genomic context.</title>
        <authorList>
            <person name="Bartossek R."/>
            <person name="Nicol G.W."/>
            <person name="Lanzen A."/>
            <person name="Klenk H.P."/>
            <person name="Schleper C."/>
        </authorList>
    </citation>
    <scope>NUCLEOTIDE SEQUENCE</scope>
</reference>
<evidence type="ECO:0000259" key="12">
    <source>
        <dbReference type="PROSITE" id="PS50862"/>
    </source>
</evidence>
<evidence type="ECO:0000256" key="6">
    <source>
        <dbReference type="ARBA" id="ARBA00022723"/>
    </source>
</evidence>
<dbReference type="Pfam" id="PF01409">
    <property type="entry name" value="tRNA-synt_2d"/>
    <property type="match status" value="1"/>
</dbReference>
<dbReference type="GO" id="GO:0000049">
    <property type="term" value="F:tRNA binding"/>
    <property type="evidence" value="ECO:0007669"/>
    <property type="project" value="InterPro"/>
</dbReference>
<evidence type="ECO:0000256" key="5">
    <source>
        <dbReference type="ARBA" id="ARBA00022598"/>
    </source>
</evidence>
<dbReference type="GO" id="GO:0046872">
    <property type="term" value="F:metal ion binding"/>
    <property type="evidence" value="ECO:0007669"/>
    <property type="project" value="UniProtKB-KW"/>
</dbReference>
<dbReference type="GO" id="GO:0004826">
    <property type="term" value="F:phenylalanine-tRNA ligase activity"/>
    <property type="evidence" value="ECO:0007669"/>
    <property type="project" value="UniProtKB-EC"/>
</dbReference>
<keyword evidence="11 13" id="KW-0030">Aminoacyl-tRNA synthetase</keyword>
<dbReference type="PANTHER" id="PTHR11538">
    <property type="entry name" value="PHENYLALANYL-TRNA SYNTHETASE"/>
    <property type="match status" value="1"/>
</dbReference>
<dbReference type="AlphaFoldDB" id="D4N6W9"/>
<evidence type="ECO:0000256" key="4">
    <source>
        <dbReference type="ARBA" id="ARBA00022490"/>
    </source>
</evidence>
<keyword evidence="6" id="KW-0479">Metal-binding</keyword>
<evidence type="ECO:0000256" key="8">
    <source>
        <dbReference type="ARBA" id="ARBA00022840"/>
    </source>
</evidence>
<keyword evidence="8" id="KW-0067">ATP-binding</keyword>